<evidence type="ECO:0000313" key="1">
    <source>
        <dbReference type="EMBL" id="KAI8530452.1"/>
    </source>
</evidence>
<gene>
    <name evidence="1" type="ORF">RHMOL_Rhmol11G0059400</name>
</gene>
<name>A0ACC0LPG1_RHOML</name>
<comment type="caution">
    <text evidence="1">The sequence shown here is derived from an EMBL/GenBank/DDBJ whole genome shotgun (WGS) entry which is preliminary data.</text>
</comment>
<proteinExistence type="predicted"/>
<sequence>MTSASTLSSSSTSKTVEVTSTNKSAMASSSSSFPNAHHFLSLKLTHTNYLFWKTQITPYLRGQHLLGYADGTYPCPPKSISVDGASIENPSFQTWFDQDQLLMSLLISILTEDVIPLIVGTTTSWEIWTTLESTLASPSNTRILQLHLHLQNIKQGELFVTQYLQKAKGFFDELNAAGRPISLQDFNLYIFKGLNSTFQNLIPIPTLANCPSLPYSELHSMLLSHELMHSIGFASLSVSDSTEPSPQANFVQCNASSNGGYRGRDPNGRGGNQGYRPNDSCGDARPFSHESRSYHSHDSHQRCQICNGTNHIALSCNQRYNHTAPPAAHLASYNSALAHFANRLPDTGATHHATPDLMVLSHHENYLGTDHLQVTKKTLLRGATKSGLYKVSTSTPIHPSAHLSEKLLASVLASNGPDHPMALVFFIFGL</sequence>
<keyword evidence="2" id="KW-1185">Reference proteome</keyword>
<protein>
    <submittedName>
        <fullName evidence="1">Uncharacterized protein</fullName>
    </submittedName>
</protein>
<dbReference type="EMBL" id="CM046398">
    <property type="protein sequence ID" value="KAI8530452.1"/>
    <property type="molecule type" value="Genomic_DNA"/>
</dbReference>
<organism evidence="1 2">
    <name type="scientific">Rhododendron molle</name>
    <name type="common">Chinese azalea</name>
    <name type="synonym">Azalea mollis</name>
    <dbReference type="NCBI Taxonomy" id="49168"/>
    <lineage>
        <taxon>Eukaryota</taxon>
        <taxon>Viridiplantae</taxon>
        <taxon>Streptophyta</taxon>
        <taxon>Embryophyta</taxon>
        <taxon>Tracheophyta</taxon>
        <taxon>Spermatophyta</taxon>
        <taxon>Magnoliopsida</taxon>
        <taxon>eudicotyledons</taxon>
        <taxon>Gunneridae</taxon>
        <taxon>Pentapetalae</taxon>
        <taxon>asterids</taxon>
        <taxon>Ericales</taxon>
        <taxon>Ericaceae</taxon>
        <taxon>Ericoideae</taxon>
        <taxon>Rhodoreae</taxon>
        <taxon>Rhododendron</taxon>
    </lineage>
</organism>
<dbReference type="Proteomes" id="UP001062846">
    <property type="component" value="Chromosome 11"/>
</dbReference>
<reference evidence="1" key="1">
    <citation type="submission" date="2022-02" db="EMBL/GenBank/DDBJ databases">
        <title>Plant Genome Project.</title>
        <authorList>
            <person name="Zhang R.-G."/>
        </authorList>
    </citation>
    <scope>NUCLEOTIDE SEQUENCE</scope>
    <source>
        <strain evidence="1">AT1</strain>
    </source>
</reference>
<accession>A0ACC0LPG1</accession>
<evidence type="ECO:0000313" key="2">
    <source>
        <dbReference type="Proteomes" id="UP001062846"/>
    </source>
</evidence>